<evidence type="ECO:0000256" key="4">
    <source>
        <dbReference type="ARBA" id="ARBA00023284"/>
    </source>
</evidence>
<feature type="signal peptide" evidence="5">
    <location>
        <begin position="1"/>
        <end position="26"/>
    </location>
</feature>
<dbReference type="RefSeq" id="WP_206018434.1">
    <property type="nucleotide sequence ID" value="NZ_KN293978.2"/>
</dbReference>
<comment type="caution">
    <text evidence="7">The sequence shown here is derived from an EMBL/GenBank/DDBJ whole genome shotgun (WGS) entry which is preliminary data.</text>
</comment>
<keyword evidence="1 5" id="KW-0732">Signal</keyword>
<evidence type="ECO:0000256" key="1">
    <source>
        <dbReference type="ARBA" id="ARBA00022729"/>
    </source>
</evidence>
<dbReference type="STRING" id="215743.ROSMUCSMR3_00212"/>
<evidence type="ECO:0000313" key="8">
    <source>
        <dbReference type="Proteomes" id="UP000030021"/>
    </source>
</evidence>
<dbReference type="Gene3D" id="3.40.30.10">
    <property type="entry name" value="Glutaredoxin"/>
    <property type="match status" value="1"/>
</dbReference>
<dbReference type="AlphaFoldDB" id="A0A0A0HNA8"/>
<dbReference type="Pfam" id="PF18312">
    <property type="entry name" value="ScsC_N"/>
    <property type="match status" value="1"/>
</dbReference>
<dbReference type="GO" id="GO:0016491">
    <property type="term" value="F:oxidoreductase activity"/>
    <property type="evidence" value="ECO:0007669"/>
    <property type="project" value="UniProtKB-KW"/>
</dbReference>
<dbReference type="InterPro" id="IPR036249">
    <property type="entry name" value="Thioredoxin-like_sf"/>
</dbReference>
<dbReference type="GO" id="GO:0016853">
    <property type="term" value="F:isomerase activity"/>
    <property type="evidence" value="ECO:0007669"/>
    <property type="project" value="UniProtKB-KW"/>
</dbReference>
<dbReference type="Pfam" id="PF01323">
    <property type="entry name" value="DSBA"/>
    <property type="match status" value="1"/>
</dbReference>
<dbReference type="EMBL" id="AONH01000007">
    <property type="protein sequence ID" value="KGM88695.1"/>
    <property type="molecule type" value="Genomic_DNA"/>
</dbReference>
<dbReference type="PANTHER" id="PTHR13887:SF14">
    <property type="entry name" value="DISULFIDE BOND FORMATION PROTEIN D"/>
    <property type="match status" value="1"/>
</dbReference>
<dbReference type="PROSITE" id="PS51352">
    <property type="entry name" value="THIOREDOXIN_2"/>
    <property type="match status" value="1"/>
</dbReference>
<dbReference type="InterPro" id="IPR013766">
    <property type="entry name" value="Thioredoxin_domain"/>
</dbReference>
<dbReference type="InterPro" id="IPR001853">
    <property type="entry name" value="DSBA-like_thioredoxin_dom"/>
</dbReference>
<keyword evidence="2" id="KW-0560">Oxidoreductase</keyword>
<keyword evidence="4" id="KW-0676">Redox-active center</keyword>
<evidence type="ECO:0000313" key="7">
    <source>
        <dbReference type="EMBL" id="KGM88695.1"/>
    </source>
</evidence>
<keyword evidence="3" id="KW-1015">Disulfide bond</keyword>
<keyword evidence="7" id="KW-0413">Isomerase</keyword>
<sequence>MIPMPRSILTAASLGLCLALAQPAAALDLESLTDAERTLLRAEIRDYLLANPEVIMEAVAVLEQREAQTQAQADSDLVKVNAEALFNDPSSWVGGNPEGDLTLVEFMDYRCSYCRRAFDDVKGLLAADGNIRFIIKEFPILGEESVLASRFAIATRQVAGDEAYKSVHDALMTYSGSMNETGFSRLADTLGLDATAILAEMNSDAVTQVIAANHALGQRMQISGTPSFVLGDQMLRGYLPQDAMQRIADEIRAQ</sequence>
<reference evidence="7 8" key="1">
    <citation type="submission" date="2013-01" db="EMBL/GenBank/DDBJ databases">
        <authorList>
            <person name="Fiebig A."/>
            <person name="Goeker M."/>
            <person name="Klenk H.-P.P."/>
        </authorList>
    </citation>
    <scope>NUCLEOTIDE SEQUENCE [LARGE SCALE GENOMIC DNA]</scope>
    <source>
        <strain evidence="7 8">DSM 17069</strain>
    </source>
</reference>
<name>A0A0A0HNA8_9RHOB</name>
<dbReference type="CDD" id="cd03023">
    <property type="entry name" value="DsbA_Com1_like"/>
    <property type="match status" value="1"/>
</dbReference>
<evidence type="ECO:0000256" key="2">
    <source>
        <dbReference type="ARBA" id="ARBA00023002"/>
    </source>
</evidence>
<protein>
    <submittedName>
        <fullName evidence="7">Protein-disulfide isomerase</fullName>
    </submittedName>
</protein>
<evidence type="ECO:0000256" key="5">
    <source>
        <dbReference type="SAM" id="SignalP"/>
    </source>
</evidence>
<dbReference type="SUPFAM" id="SSF52833">
    <property type="entry name" value="Thioredoxin-like"/>
    <property type="match status" value="1"/>
</dbReference>
<accession>A0A0A0HNA8</accession>
<feature type="chain" id="PRO_5001963377" evidence="5">
    <location>
        <begin position="27"/>
        <end position="254"/>
    </location>
</feature>
<feature type="domain" description="Thioredoxin" evidence="6">
    <location>
        <begin position="18"/>
        <end position="253"/>
    </location>
</feature>
<dbReference type="eggNOG" id="COG1651">
    <property type="taxonomic scope" value="Bacteria"/>
</dbReference>
<dbReference type="Proteomes" id="UP000030021">
    <property type="component" value="Unassembled WGS sequence"/>
</dbReference>
<dbReference type="PANTHER" id="PTHR13887">
    <property type="entry name" value="GLUTATHIONE S-TRANSFERASE KAPPA"/>
    <property type="match status" value="1"/>
</dbReference>
<proteinExistence type="predicted"/>
<organism evidence="7 8">
    <name type="scientific">Roseovarius mucosus DSM 17069</name>
    <dbReference type="NCBI Taxonomy" id="1288298"/>
    <lineage>
        <taxon>Bacteria</taxon>
        <taxon>Pseudomonadati</taxon>
        <taxon>Pseudomonadota</taxon>
        <taxon>Alphaproteobacteria</taxon>
        <taxon>Rhodobacterales</taxon>
        <taxon>Roseobacteraceae</taxon>
        <taxon>Roseovarius</taxon>
    </lineage>
</organism>
<gene>
    <name evidence="7" type="ORF">rosmuc_01532</name>
</gene>
<dbReference type="HOGENOM" id="CLU_000288_47_4_5"/>
<evidence type="ECO:0000259" key="6">
    <source>
        <dbReference type="PROSITE" id="PS51352"/>
    </source>
</evidence>
<dbReference type="PATRIC" id="fig|1288298.3.peg.1544"/>
<evidence type="ECO:0000256" key="3">
    <source>
        <dbReference type="ARBA" id="ARBA00023157"/>
    </source>
</evidence>
<dbReference type="InterPro" id="IPR041205">
    <property type="entry name" value="ScsC_N"/>
</dbReference>